<evidence type="ECO:0000313" key="6">
    <source>
        <dbReference type="EMBL" id="QKU35482.1"/>
    </source>
</evidence>
<feature type="compositionally biased region" description="Low complexity" evidence="3">
    <location>
        <begin position="163"/>
        <end position="177"/>
    </location>
</feature>
<dbReference type="GO" id="GO:0006272">
    <property type="term" value="P:leading strand elongation"/>
    <property type="evidence" value="ECO:0007669"/>
    <property type="project" value="TreeGrafter"/>
</dbReference>
<evidence type="ECO:0000259" key="5">
    <source>
        <dbReference type="Pfam" id="PF02747"/>
    </source>
</evidence>
<dbReference type="Pfam" id="PF00705">
    <property type="entry name" value="PCNA_N"/>
    <property type="match status" value="1"/>
</dbReference>
<evidence type="ECO:0000256" key="1">
    <source>
        <dbReference type="ARBA" id="ARBA00010462"/>
    </source>
</evidence>
<dbReference type="InterPro" id="IPR000730">
    <property type="entry name" value="Pr_cel_nuc_antig"/>
</dbReference>
<organism evidence="6">
    <name type="scientific">Tupanvirus soda lake</name>
    <dbReference type="NCBI Taxonomy" id="2126985"/>
    <lineage>
        <taxon>Viruses</taxon>
        <taxon>Varidnaviria</taxon>
        <taxon>Bamfordvirae</taxon>
        <taxon>Nucleocytoviricota</taxon>
        <taxon>Megaviricetes</taxon>
        <taxon>Imitervirales</taxon>
        <taxon>Mimiviridae</taxon>
        <taxon>Megamimivirinae</taxon>
        <taxon>Tupanvirus</taxon>
        <taxon>Tupanvirus salinum</taxon>
    </lineage>
</organism>
<dbReference type="NCBIfam" id="TIGR00590">
    <property type="entry name" value="pcna"/>
    <property type="match status" value="1"/>
</dbReference>
<proteinExistence type="inferred from homology"/>
<feature type="compositionally biased region" description="Basic and acidic residues" evidence="3">
    <location>
        <begin position="12"/>
        <end position="37"/>
    </location>
</feature>
<dbReference type="GeneID" id="80518910"/>
<dbReference type="PANTHER" id="PTHR11352:SF0">
    <property type="entry name" value="PROLIFERATING CELL NUCLEAR ANTIGEN"/>
    <property type="match status" value="1"/>
</dbReference>
<dbReference type="GO" id="GO:0030337">
    <property type="term" value="F:DNA polymerase processivity factor activity"/>
    <property type="evidence" value="ECO:0007669"/>
    <property type="project" value="InterPro"/>
</dbReference>
<dbReference type="Pfam" id="PF02747">
    <property type="entry name" value="PCNA_C"/>
    <property type="match status" value="1"/>
</dbReference>
<dbReference type="InterPro" id="IPR022649">
    <property type="entry name" value="Pr_cel_nuc_antig_C"/>
</dbReference>
<evidence type="ECO:0000259" key="4">
    <source>
        <dbReference type="Pfam" id="PF00705"/>
    </source>
</evidence>
<protein>
    <submittedName>
        <fullName evidence="6">Putative DNA polymerase sliding clamp</fullName>
    </submittedName>
</protein>
<dbReference type="SUPFAM" id="SSF55979">
    <property type="entry name" value="DNA clamp"/>
    <property type="match status" value="2"/>
</dbReference>
<dbReference type="InterPro" id="IPR022648">
    <property type="entry name" value="Pr_cel_nuc_antig_N"/>
</dbReference>
<dbReference type="EMBL" id="KY523104">
    <property type="protein sequence ID" value="QKU35482.1"/>
    <property type="molecule type" value="Genomic_DNA"/>
</dbReference>
<dbReference type="RefSeq" id="YP_010782146.1">
    <property type="nucleotide sequence ID" value="NC_075039.1"/>
</dbReference>
<feature type="compositionally biased region" description="Basic and acidic residues" evidence="3">
    <location>
        <begin position="51"/>
        <end position="63"/>
    </location>
</feature>
<dbReference type="PANTHER" id="PTHR11352">
    <property type="entry name" value="PROLIFERATING CELL NUCLEAR ANTIGEN"/>
    <property type="match status" value="1"/>
</dbReference>
<evidence type="ECO:0000256" key="2">
    <source>
        <dbReference type="ARBA" id="ARBA00023125"/>
    </source>
</evidence>
<comment type="similarity">
    <text evidence="1">Belongs to the PCNA family.</text>
</comment>
<dbReference type="KEGG" id="vg:80518910"/>
<sequence length="405" mass="46505">MARTSVKSNTKILKETTTKTKKSQESKKEIFKKDTKKTSSTKSSDTFSQKDSSKKSTKKNDRILEVKTTQTGALKQVIERISNFISDCVIVFIPPDESIKEEEDDDYYEEIDENEVKPKKKNIKKTKKINDDDDDENKDDEPKSKKKSNKKTKKIDDDDVKPKSNSKNSNGKTQKKNTGGIRILRLTEDKSILVKLHLDAINFEQFRCDEPKITIGVDMHNLHALLKMVNDDDPIVLYMNRDNRSSLYIRSLNENNESSEETDIEIFLMEIGHTEMPIPQTEFQNKITMASDKFHTICKHMNNNSTYVEITSINNEILFRGKNEGGKVTMSYKDVNYNSKKKDKPDQVVQGVYELRNLMGFSKCNKLCNTIEIYLKNDFPLVLVISVATLGKMYVFLSPIESGDN</sequence>
<feature type="domain" description="Proliferating cell nuclear antigen PCNA N-terminal" evidence="4">
    <location>
        <begin position="177"/>
        <end position="271"/>
    </location>
</feature>
<feature type="compositionally biased region" description="Low complexity" evidence="3">
    <location>
        <begin position="38"/>
        <end position="50"/>
    </location>
</feature>
<feature type="region of interest" description="Disordered" evidence="3">
    <location>
        <begin position="1"/>
        <end position="63"/>
    </location>
</feature>
<reference evidence="6" key="2">
    <citation type="journal article" date="2018" name="Nat. Commun.">
        <title>Tailed giant Tupanvirus possesses the most complete translational apparatus of the known virosphere.</title>
        <authorList>
            <person name="Abrahao J."/>
            <person name="Silva L."/>
            <person name="Silva L.S."/>
            <person name="Khalil J.Y.B."/>
            <person name="Rodrigues R."/>
            <person name="Arantes T."/>
            <person name="Assis F."/>
            <person name="Boratto P."/>
            <person name="Andrade M."/>
            <person name="Kroon E.G."/>
            <person name="Ribeiro B."/>
            <person name="Bergier I."/>
            <person name="Seligmann H."/>
            <person name="Ghigo E."/>
            <person name="Colson P."/>
            <person name="Levasseur A."/>
            <person name="Kroemer G."/>
            <person name="Raoult D."/>
            <person name="La Scola B."/>
        </authorList>
    </citation>
    <scope>NUCLEOTIDE SEQUENCE [LARGE SCALE GENOMIC DNA]</scope>
    <source>
        <strain evidence="6">Soda lake</strain>
    </source>
</reference>
<dbReference type="Gene3D" id="3.70.10.10">
    <property type="match status" value="1"/>
</dbReference>
<name>A0A6N1P096_9VIRU</name>
<feature type="compositionally biased region" description="Basic residues" evidence="3">
    <location>
        <begin position="144"/>
        <end position="153"/>
    </location>
</feature>
<evidence type="ECO:0000256" key="3">
    <source>
        <dbReference type="SAM" id="MobiDB-lite"/>
    </source>
</evidence>
<dbReference type="GO" id="GO:0003677">
    <property type="term" value="F:DNA binding"/>
    <property type="evidence" value="ECO:0007669"/>
    <property type="project" value="UniProtKB-KW"/>
</dbReference>
<feature type="domain" description="Proliferating cell nuclear antigen PCNA C-terminal" evidence="5">
    <location>
        <begin position="278"/>
        <end position="399"/>
    </location>
</feature>
<dbReference type="CDD" id="cd00577">
    <property type="entry name" value="PCNA"/>
    <property type="match status" value="1"/>
</dbReference>
<reference evidence="6" key="1">
    <citation type="submission" date="2017-01" db="EMBL/GenBank/DDBJ databases">
        <authorList>
            <person name="Assis F.L."/>
            <person name="Abrahao J.S."/>
            <person name="Silva L."/>
            <person name="Khalil J.B."/>
            <person name="Rodrigues R."/>
            <person name="Silva L.S."/>
            <person name="Arantes T."/>
            <person name="Boratto P."/>
            <person name="Andrade M."/>
            <person name="Kroon E.G."/>
            <person name="Ribeiro B."/>
            <person name="Bergier I."/>
            <person name="Seligmann H."/>
            <person name="Ghigo E."/>
            <person name="Colson P."/>
            <person name="Levasseur A."/>
            <person name="Raoult D."/>
            <person name="Scola B.L."/>
        </authorList>
    </citation>
    <scope>NUCLEOTIDE SEQUENCE</scope>
    <source>
        <strain evidence="6">Soda lake</strain>
    </source>
</reference>
<dbReference type="InterPro" id="IPR046938">
    <property type="entry name" value="DNA_clamp_sf"/>
</dbReference>
<keyword evidence="2" id="KW-0238">DNA-binding</keyword>
<dbReference type="GO" id="GO:0006275">
    <property type="term" value="P:regulation of DNA replication"/>
    <property type="evidence" value="ECO:0007669"/>
    <property type="project" value="InterPro"/>
</dbReference>
<feature type="region of interest" description="Disordered" evidence="3">
    <location>
        <begin position="122"/>
        <end position="177"/>
    </location>
</feature>
<accession>A0A6N1P096</accession>